<accession>A0ABY4H3Y3</accession>
<feature type="transmembrane region" description="Helical" evidence="9">
    <location>
        <begin position="366"/>
        <end position="391"/>
    </location>
</feature>
<evidence type="ECO:0000256" key="6">
    <source>
        <dbReference type="ARBA" id="ARBA00022989"/>
    </source>
</evidence>
<keyword evidence="7 9" id="KW-0472">Membrane</keyword>
<feature type="transmembrane region" description="Helical" evidence="9">
    <location>
        <begin position="76"/>
        <end position="103"/>
    </location>
</feature>
<feature type="transmembrane region" description="Helical" evidence="9">
    <location>
        <begin position="109"/>
        <end position="140"/>
    </location>
</feature>
<dbReference type="InterPro" id="IPR052180">
    <property type="entry name" value="NhaC_Na-H+_Antiporter"/>
</dbReference>
<comment type="similarity">
    <text evidence="8">Belongs to the NhaC Na(+)/H(+) (TC 2.A.35) antiporter family.</text>
</comment>
<feature type="domain" description="Na+/H+ antiporter NhaC-like C-terminal" evidence="10">
    <location>
        <begin position="161"/>
        <end position="464"/>
    </location>
</feature>
<evidence type="ECO:0000259" key="10">
    <source>
        <dbReference type="Pfam" id="PF03553"/>
    </source>
</evidence>
<dbReference type="InterPro" id="IPR018461">
    <property type="entry name" value="Na/H_Antiport_NhaC-like_C"/>
</dbReference>
<dbReference type="EMBL" id="CP095074">
    <property type="protein sequence ID" value="UOQ94878.1"/>
    <property type="molecule type" value="Genomic_DNA"/>
</dbReference>
<feature type="transmembrane region" description="Helical" evidence="9">
    <location>
        <begin position="12"/>
        <end position="32"/>
    </location>
</feature>
<feature type="transmembrane region" description="Helical" evidence="9">
    <location>
        <begin position="444"/>
        <end position="465"/>
    </location>
</feature>
<reference evidence="11 12" key="1">
    <citation type="submission" date="2022-04" db="EMBL/GenBank/DDBJ databases">
        <title>Halobacillus sp. isolated from saltern.</title>
        <authorList>
            <person name="Won M."/>
            <person name="Lee C.-M."/>
            <person name="Woen H.-Y."/>
            <person name="Kwon S.-W."/>
        </authorList>
    </citation>
    <scope>NUCLEOTIDE SEQUENCE [LARGE SCALE GENOMIC DNA]</scope>
    <source>
        <strain evidence="11 12">SSTM10-2</strain>
    </source>
</reference>
<proteinExistence type="inferred from homology"/>
<feature type="transmembrane region" description="Helical" evidence="9">
    <location>
        <begin position="260"/>
        <end position="277"/>
    </location>
</feature>
<evidence type="ECO:0000256" key="4">
    <source>
        <dbReference type="ARBA" id="ARBA00022475"/>
    </source>
</evidence>
<sequence>MNEKELKRPTIGMALLPISIALLIFIGGIGVLKFQAELMLIMAGVVFAIFAIFYGHKWDKIISVMGEKIKTALPAILILFSIGLIIGTWMISGTIPFFVYYGLEMINPAYLYVMAFIVTAIVSTCVGTSWGAAGTIGVALMSVAQTMDLPMAITAGAVVSGAYFGDKLSPLSDTTNMSSLAAGSNLYEHIKHMIYTALPSSIIALVVFYFVGLQIETNSGQLTDIQETLSAIEQLFNLNILVLLPAIIVIAGSLMKKPPLIVLFSSSVTAMVIALIFQNASISNVFTAAVEGFNVEMITFSLSGLDSSVLSEDMQGLLNRGGLYSMYNATFFVFCAFFFASALEVSQALNIVLEKVIMYLKSVGSVIFASLITGFAVINCTSNALVTYFLIKDIYGDVYKKKNLHPVNLSRSMEDSITITEALMPWTVSGVFMATTLGVGNFEFLPWAIFNLGGVVFSALYGFLAPYTGGFGIRKLNEDKPLEDSEASSKKVI</sequence>
<dbReference type="PANTHER" id="PTHR33451:SF3">
    <property type="entry name" value="MALATE-2H(+)_NA(+)-LACTATE ANTIPORTER"/>
    <property type="match status" value="1"/>
</dbReference>
<keyword evidence="2" id="KW-0813">Transport</keyword>
<dbReference type="NCBIfam" id="TIGR00931">
    <property type="entry name" value="antiport_nhaC"/>
    <property type="match status" value="1"/>
</dbReference>
<gene>
    <name evidence="11" type="primary">nhaC</name>
    <name evidence="11" type="ORF">MUO14_08105</name>
</gene>
<keyword evidence="12" id="KW-1185">Reference proteome</keyword>
<feature type="transmembrane region" description="Helical" evidence="9">
    <location>
        <begin position="325"/>
        <end position="345"/>
    </location>
</feature>
<dbReference type="InterPro" id="IPR004770">
    <property type="entry name" value="Na/H_antiport_NhaC"/>
</dbReference>
<evidence type="ECO:0000256" key="2">
    <source>
        <dbReference type="ARBA" id="ARBA00022448"/>
    </source>
</evidence>
<organism evidence="11 12">
    <name type="scientific">Halobacillus shinanisalinarum</name>
    <dbReference type="NCBI Taxonomy" id="2932258"/>
    <lineage>
        <taxon>Bacteria</taxon>
        <taxon>Bacillati</taxon>
        <taxon>Bacillota</taxon>
        <taxon>Bacilli</taxon>
        <taxon>Bacillales</taxon>
        <taxon>Bacillaceae</taxon>
        <taxon>Halobacillus</taxon>
    </lineage>
</organism>
<feature type="transmembrane region" description="Helical" evidence="9">
    <location>
        <begin position="147"/>
        <end position="165"/>
    </location>
</feature>
<evidence type="ECO:0000313" key="11">
    <source>
        <dbReference type="EMBL" id="UOQ94878.1"/>
    </source>
</evidence>
<feature type="transmembrane region" description="Helical" evidence="9">
    <location>
        <begin position="193"/>
        <end position="215"/>
    </location>
</feature>
<name>A0ABY4H3Y3_9BACI</name>
<feature type="transmembrane region" description="Helical" evidence="9">
    <location>
        <begin position="235"/>
        <end position="254"/>
    </location>
</feature>
<dbReference type="Pfam" id="PF03553">
    <property type="entry name" value="Na_H_antiporter"/>
    <property type="match status" value="1"/>
</dbReference>
<evidence type="ECO:0000256" key="7">
    <source>
        <dbReference type="ARBA" id="ARBA00023136"/>
    </source>
</evidence>
<evidence type="ECO:0000256" key="5">
    <source>
        <dbReference type="ARBA" id="ARBA00022692"/>
    </source>
</evidence>
<evidence type="ECO:0000256" key="1">
    <source>
        <dbReference type="ARBA" id="ARBA00004651"/>
    </source>
</evidence>
<evidence type="ECO:0000256" key="3">
    <source>
        <dbReference type="ARBA" id="ARBA00022449"/>
    </source>
</evidence>
<evidence type="ECO:0000313" key="12">
    <source>
        <dbReference type="Proteomes" id="UP000831880"/>
    </source>
</evidence>
<dbReference type="Proteomes" id="UP000831880">
    <property type="component" value="Chromosome"/>
</dbReference>
<feature type="transmembrane region" description="Helical" evidence="9">
    <location>
        <begin position="38"/>
        <end position="55"/>
    </location>
</feature>
<comment type="subcellular location">
    <subcellularLocation>
        <location evidence="1">Cell membrane</location>
        <topology evidence="1">Multi-pass membrane protein</topology>
    </subcellularLocation>
</comment>
<keyword evidence="5 9" id="KW-0812">Transmembrane</keyword>
<keyword evidence="6 9" id="KW-1133">Transmembrane helix</keyword>
<dbReference type="RefSeq" id="WP_244754734.1">
    <property type="nucleotide sequence ID" value="NZ_CP095074.1"/>
</dbReference>
<dbReference type="PANTHER" id="PTHR33451">
    <property type="entry name" value="MALATE-2H(+)/NA(+)-LACTATE ANTIPORTER"/>
    <property type="match status" value="1"/>
</dbReference>
<evidence type="ECO:0000256" key="8">
    <source>
        <dbReference type="ARBA" id="ARBA00038435"/>
    </source>
</evidence>
<evidence type="ECO:0000256" key="9">
    <source>
        <dbReference type="SAM" id="Phobius"/>
    </source>
</evidence>
<keyword evidence="3" id="KW-0050">Antiport</keyword>
<keyword evidence="4" id="KW-1003">Cell membrane</keyword>
<protein>
    <submittedName>
        <fullName evidence="11">Na+/H+ antiporter NhaC</fullName>
    </submittedName>
</protein>